<keyword evidence="4" id="KW-0325">Glycoprotein</keyword>
<evidence type="ECO:0000256" key="6">
    <source>
        <dbReference type="SAM" id="Phobius"/>
    </source>
</evidence>
<evidence type="ECO:0000256" key="1">
    <source>
        <dbReference type="ARBA" id="ARBA00004370"/>
    </source>
</evidence>
<dbReference type="PANTHER" id="PTHR11036:SF127">
    <property type="entry name" value="SEMAPHORIN-1A"/>
    <property type="match status" value="1"/>
</dbReference>
<dbReference type="OrthoDB" id="9988752at2759"/>
<evidence type="ECO:0000256" key="3">
    <source>
        <dbReference type="ARBA" id="ARBA00023136"/>
    </source>
</evidence>
<reference evidence="9" key="1">
    <citation type="submission" date="2021-06" db="EMBL/GenBank/DDBJ databases">
        <authorList>
            <person name="Hodson N. C."/>
            <person name="Mongue J. A."/>
            <person name="Jaron S. K."/>
        </authorList>
    </citation>
    <scope>NUCLEOTIDE SEQUENCE</scope>
</reference>
<keyword evidence="2" id="KW-0524">Neurogenesis</keyword>
<feature type="chain" id="PRO_5035154821" description="Sema domain-containing protein" evidence="7">
    <location>
        <begin position="16"/>
        <end position="776"/>
    </location>
</feature>
<feature type="transmembrane region" description="Helical" evidence="6">
    <location>
        <begin position="662"/>
        <end position="685"/>
    </location>
</feature>
<gene>
    <name evidence="9" type="ORF">AFUS01_LOCUS47384</name>
</gene>
<evidence type="ECO:0000259" key="8">
    <source>
        <dbReference type="PROSITE" id="PS51004"/>
    </source>
</evidence>
<dbReference type="SMART" id="SM00423">
    <property type="entry name" value="PSI"/>
    <property type="match status" value="1"/>
</dbReference>
<keyword evidence="6" id="KW-1133">Transmembrane helix</keyword>
<dbReference type="SMART" id="SM00630">
    <property type="entry name" value="Sema"/>
    <property type="match status" value="1"/>
</dbReference>
<dbReference type="PANTHER" id="PTHR11036">
    <property type="entry name" value="SEMAPHORIN"/>
    <property type="match status" value="1"/>
</dbReference>
<evidence type="ECO:0000256" key="4">
    <source>
        <dbReference type="ARBA" id="ARBA00023180"/>
    </source>
</evidence>
<dbReference type="GO" id="GO:0007411">
    <property type="term" value="P:axon guidance"/>
    <property type="evidence" value="ECO:0007669"/>
    <property type="project" value="TreeGrafter"/>
</dbReference>
<dbReference type="InterPro" id="IPR027231">
    <property type="entry name" value="Semaphorin"/>
</dbReference>
<evidence type="ECO:0000256" key="5">
    <source>
        <dbReference type="PROSITE-ProRule" id="PRU00352"/>
    </source>
</evidence>
<dbReference type="AlphaFoldDB" id="A0A8J2PP19"/>
<dbReference type="EMBL" id="CAJVCH010571744">
    <property type="protein sequence ID" value="CAG7838408.1"/>
    <property type="molecule type" value="Genomic_DNA"/>
</dbReference>
<sequence length="776" mass="85980">MKQLLQLFFVGLALGAWQDGVDIKSHLRQDELRIVGSFTGHPEDHLSLLRWTPENLFVGAKDSLVNLSARDLHLNSVLNWTVSSHHRDQCQIKGQPDSKCYNFLRVLHGPLPLPQLSTKDEGSPENVTKAGTESKEGYIVCGTNAFKPTCRYYDADLKNHTTEVSGVGYSPFDPTHSSTSVFHGGSVYAGTVADFGGTDALIYKNPLRTEQNDLKHLNSPAFVSSISLGDFALFFFREFAIEHSNCGKAVFSRVARLCRHDRGSRKHKDRFTTFLKARLNCSVPGEFPFYFDHIRGTTDIFTNTNLGTEMLYAVFTTAPNSIGGSAVCAFSVDSIRRAFEGPFKGQASYNSNWLPVPSKEVPDDLGRCTNDPDNVPNSNSVAFLKAHPLMDEAVQGTLKVTRTTHADRFTAVEVDHSANVQPYHIVYIGTDSGKVFKSVVNASMEATDADFSPDQSVISQSWDVFPKKPIKSLRLVSPKRLLVTTETDMVIIRVDNCKQFLRCTQCLEIRDPHCAWDLDHGLCVPKDPEVSDKELPIRLIQDVTQGDINLCPVDVRVPEVPVEANHLKSIIEPEDLSVKLQQSEECCSCGTTTLSSTGQERSLNKDKDLGDLNLFGVNSSNDQTFAATLNDSLLDNEITNFQQDFKSSFVKSEDGTVSSHSVVLATTTSAILSLLVGFALGFIAAKWLSTRQNKTKDSSTNAQLAANEAQRLTTKPIDFVVNVPTANKNPLKNNLNSETLEKTVKKIERLVCFVVFQQYLFEVLLKKCYLAVNNRT</sequence>
<proteinExistence type="predicted"/>
<dbReference type="InterPro" id="IPR016201">
    <property type="entry name" value="PSI"/>
</dbReference>
<dbReference type="Pfam" id="PF01437">
    <property type="entry name" value="PSI"/>
    <property type="match status" value="1"/>
</dbReference>
<evidence type="ECO:0000313" key="9">
    <source>
        <dbReference type="EMBL" id="CAG7838408.1"/>
    </source>
</evidence>
<feature type="signal peptide" evidence="7">
    <location>
        <begin position="1"/>
        <end position="15"/>
    </location>
</feature>
<dbReference type="GO" id="GO:0045499">
    <property type="term" value="F:chemorepellent activity"/>
    <property type="evidence" value="ECO:0007669"/>
    <property type="project" value="TreeGrafter"/>
</dbReference>
<accession>A0A8J2PP19</accession>
<dbReference type="GO" id="GO:0071526">
    <property type="term" value="P:semaphorin-plexin signaling pathway"/>
    <property type="evidence" value="ECO:0007669"/>
    <property type="project" value="TreeGrafter"/>
</dbReference>
<keyword evidence="7" id="KW-0732">Signal</keyword>
<dbReference type="GO" id="GO:0030215">
    <property type="term" value="F:semaphorin receptor binding"/>
    <property type="evidence" value="ECO:0007669"/>
    <property type="project" value="InterPro"/>
</dbReference>
<dbReference type="PROSITE" id="PS51004">
    <property type="entry name" value="SEMA"/>
    <property type="match status" value="1"/>
</dbReference>
<name>A0A8J2PP19_9HEXA</name>
<dbReference type="GO" id="GO:0005886">
    <property type="term" value="C:plasma membrane"/>
    <property type="evidence" value="ECO:0007669"/>
    <property type="project" value="TreeGrafter"/>
</dbReference>
<comment type="caution">
    <text evidence="5">Lacks conserved residue(s) required for the propagation of feature annotation.</text>
</comment>
<dbReference type="InterPro" id="IPR001627">
    <property type="entry name" value="Semap_dom"/>
</dbReference>
<keyword evidence="3 6" id="KW-0472">Membrane</keyword>
<keyword evidence="6" id="KW-0812">Transmembrane</keyword>
<comment type="subcellular location">
    <subcellularLocation>
        <location evidence="1">Membrane</location>
    </subcellularLocation>
</comment>
<dbReference type="Proteomes" id="UP000708208">
    <property type="component" value="Unassembled WGS sequence"/>
</dbReference>
<evidence type="ECO:0000256" key="7">
    <source>
        <dbReference type="SAM" id="SignalP"/>
    </source>
</evidence>
<dbReference type="InterPro" id="IPR002165">
    <property type="entry name" value="Plexin_repeat"/>
</dbReference>
<protein>
    <recommendedName>
        <fullName evidence="8">Sema domain-containing protein</fullName>
    </recommendedName>
</protein>
<dbReference type="Pfam" id="PF01403">
    <property type="entry name" value="Sema"/>
    <property type="match status" value="1"/>
</dbReference>
<dbReference type="GO" id="GO:0030335">
    <property type="term" value="P:positive regulation of cell migration"/>
    <property type="evidence" value="ECO:0007669"/>
    <property type="project" value="TreeGrafter"/>
</dbReference>
<evidence type="ECO:0000256" key="2">
    <source>
        <dbReference type="ARBA" id="ARBA00022902"/>
    </source>
</evidence>
<comment type="caution">
    <text evidence="9">The sequence shown here is derived from an EMBL/GenBank/DDBJ whole genome shotgun (WGS) entry which is preliminary data.</text>
</comment>
<feature type="domain" description="Sema" evidence="8">
    <location>
        <begin position="24"/>
        <end position="494"/>
    </location>
</feature>
<keyword evidence="10" id="KW-1185">Reference proteome</keyword>
<organism evidence="9 10">
    <name type="scientific">Allacma fusca</name>
    <dbReference type="NCBI Taxonomy" id="39272"/>
    <lineage>
        <taxon>Eukaryota</taxon>
        <taxon>Metazoa</taxon>
        <taxon>Ecdysozoa</taxon>
        <taxon>Arthropoda</taxon>
        <taxon>Hexapoda</taxon>
        <taxon>Collembola</taxon>
        <taxon>Symphypleona</taxon>
        <taxon>Sminthuridae</taxon>
        <taxon>Allacma</taxon>
    </lineage>
</organism>
<evidence type="ECO:0000313" key="10">
    <source>
        <dbReference type="Proteomes" id="UP000708208"/>
    </source>
</evidence>
<feature type="non-terminal residue" evidence="9">
    <location>
        <position position="1"/>
    </location>
</feature>